<feature type="region of interest" description="Disordered" evidence="1">
    <location>
        <begin position="75"/>
        <end position="118"/>
    </location>
</feature>
<sequence length="118" mass="12892">MTTCQEEPQDLESESVKRSRTLHCDSYWSTPIAILEVASGCGLRAQGCNRVFKRSYKDASGVSQPSLPIHNKVISGFRAPRQGASGGARTRDRRVSADFGADPLATVRPTPPRICQMN</sequence>
<protein>
    <submittedName>
        <fullName evidence="2">Uncharacterized protein</fullName>
    </submittedName>
</protein>
<evidence type="ECO:0000313" key="3">
    <source>
        <dbReference type="Proteomes" id="UP000735302"/>
    </source>
</evidence>
<accession>A0AAV3Z5R7</accession>
<evidence type="ECO:0000256" key="1">
    <source>
        <dbReference type="SAM" id="MobiDB-lite"/>
    </source>
</evidence>
<name>A0AAV3Z5R7_9GAST</name>
<evidence type="ECO:0000313" key="2">
    <source>
        <dbReference type="EMBL" id="GFN89886.1"/>
    </source>
</evidence>
<dbReference type="Proteomes" id="UP000735302">
    <property type="component" value="Unassembled WGS sequence"/>
</dbReference>
<proteinExistence type="predicted"/>
<organism evidence="2 3">
    <name type="scientific">Plakobranchus ocellatus</name>
    <dbReference type="NCBI Taxonomy" id="259542"/>
    <lineage>
        <taxon>Eukaryota</taxon>
        <taxon>Metazoa</taxon>
        <taxon>Spiralia</taxon>
        <taxon>Lophotrochozoa</taxon>
        <taxon>Mollusca</taxon>
        <taxon>Gastropoda</taxon>
        <taxon>Heterobranchia</taxon>
        <taxon>Euthyneura</taxon>
        <taxon>Panpulmonata</taxon>
        <taxon>Sacoglossa</taxon>
        <taxon>Placobranchoidea</taxon>
        <taxon>Plakobranchidae</taxon>
        <taxon>Plakobranchus</taxon>
    </lineage>
</organism>
<gene>
    <name evidence="2" type="ORF">PoB_001639200</name>
</gene>
<dbReference type="AlphaFoldDB" id="A0AAV3Z5R7"/>
<dbReference type="EMBL" id="BLXT01001969">
    <property type="protein sequence ID" value="GFN89886.1"/>
    <property type="molecule type" value="Genomic_DNA"/>
</dbReference>
<comment type="caution">
    <text evidence="2">The sequence shown here is derived from an EMBL/GenBank/DDBJ whole genome shotgun (WGS) entry which is preliminary data.</text>
</comment>
<keyword evidence="3" id="KW-1185">Reference proteome</keyword>
<reference evidence="2 3" key="1">
    <citation type="journal article" date="2021" name="Elife">
        <title>Chloroplast acquisition without the gene transfer in kleptoplastic sea slugs, Plakobranchus ocellatus.</title>
        <authorList>
            <person name="Maeda T."/>
            <person name="Takahashi S."/>
            <person name="Yoshida T."/>
            <person name="Shimamura S."/>
            <person name="Takaki Y."/>
            <person name="Nagai Y."/>
            <person name="Toyoda A."/>
            <person name="Suzuki Y."/>
            <person name="Arimoto A."/>
            <person name="Ishii H."/>
            <person name="Satoh N."/>
            <person name="Nishiyama T."/>
            <person name="Hasebe M."/>
            <person name="Maruyama T."/>
            <person name="Minagawa J."/>
            <person name="Obokata J."/>
            <person name="Shigenobu S."/>
        </authorList>
    </citation>
    <scope>NUCLEOTIDE SEQUENCE [LARGE SCALE GENOMIC DNA]</scope>
</reference>